<protein>
    <recommendedName>
        <fullName evidence="6">Large ribosomal subunit protein uL3</fullName>
    </recommendedName>
</protein>
<evidence type="ECO:0000256" key="3">
    <source>
        <dbReference type="ARBA" id="ARBA00022884"/>
    </source>
</evidence>
<dbReference type="PROSITE" id="PS00474">
    <property type="entry name" value="RIBOSOMAL_L3"/>
    <property type="match status" value="1"/>
</dbReference>
<dbReference type="SMR" id="A0A5C0XRE2"/>
<dbReference type="KEGG" id="pfu:PF1825"/>
<reference evidence="8 9" key="1">
    <citation type="submission" date="2017-08" db="EMBL/GenBank/DDBJ databases">
        <title>Resequencing and Reannotation of the genome of Pyrococcus furiosus type strain DSM3638.</title>
        <authorList>
            <person name="Reichelt R.M."/>
            <person name="Bunk B."/>
        </authorList>
    </citation>
    <scope>NUCLEOTIDE SEQUENCE [LARGE SCALE GENOMIC DNA]</scope>
    <source>
        <strain evidence="8 9">DSM 3638</strain>
    </source>
</reference>
<sequence>MGKVHRPRRGSLGFSPRKRAKSIVPRIRSWPKETEVRMLGFAGYKAGMTHILMIDDEPGLTNGKEIFMPVTIIETPPLRVFGIRAYRMGYLGLETATEVIVPDFPLDNYPAKERKGKPKPKMTFYKLLERRIATLPKNYTQEMFEQKLGQLEDMIKEGEIVDVRAIVATQPWVIKLKKKPEVMEYAIGGTSVEEKFNYIKEKLGKELRVGEVLKEGELLDVIAVTKGKGTQGPVKRWGIKLRAHKDSKGRRKVGSIGPWHPARVMWTVPMAGQMGFHHRTELNKRLIAIGENGKLKLDENTEIEITPKGGFPHYGIVRSDFMMIAGSVPGAIKRIIRVRPAIRPPKKKPPVQRPQITYVSVESKQ</sequence>
<keyword evidence="4 6" id="KW-0689">Ribosomal protein</keyword>
<dbReference type="EMBL" id="CP023154">
    <property type="protein sequence ID" value="QEK79427.1"/>
    <property type="molecule type" value="Genomic_DNA"/>
</dbReference>
<feature type="region of interest" description="Disordered" evidence="7">
    <location>
        <begin position="343"/>
        <end position="365"/>
    </location>
</feature>
<dbReference type="Gene3D" id="2.40.30.10">
    <property type="entry name" value="Translation factors"/>
    <property type="match status" value="1"/>
</dbReference>
<dbReference type="HAMAP" id="MF_01325_A">
    <property type="entry name" value="Ribosomal_uL3_A"/>
    <property type="match status" value="1"/>
</dbReference>
<evidence type="ECO:0000256" key="2">
    <source>
        <dbReference type="ARBA" id="ARBA00022730"/>
    </source>
</evidence>
<evidence type="ECO:0000256" key="6">
    <source>
        <dbReference type="HAMAP-Rule" id="MF_01325"/>
    </source>
</evidence>
<dbReference type="Gene3D" id="3.30.1430.10">
    <property type="match status" value="1"/>
</dbReference>
<dbReference type="InterPro" id="IPR044892">
    <property type="entry name" value="Ribosomal_L3_dom_3_arc_sf"/>
</dbReference>
<comment type="subunit">
    <text evidence="6">Part of the 50S ribosomal subunit. Forms a cluster with proteins L14 and L24e.</text>
</comment>
<dbReference type="GO" id="GO:0003735">
    <property type="term" value="F:structural constituent of ribosome"/>
    <property type="evidence" value="ECO:0007669"/>
    <property type="project" value="UniProtKB-UniRule"/>
</dbReference>
<dbReference type="NCBIfam" id="NF003261">
    <property type="entry name" value="PRK04231.1"/>
    <property type="match status" value="1"/>
</dbReference>
<dbReference type="RefSeq" id="WP_011012966.1">
    <property type="nucleotide sequence ID" value="NC_003413.1"/>
</dbReference>
<dbReference type="InterPro" id="IPR019926">
    <property type="entry name" value="Ribosomal_uL3_CS"/>
</dbReference>
<proteinExistence type="inferred from homology"/>
<keyword evidence="5 6" id="KW-0687">Ribonucleoprotein</keyword>
<name>A0A5C0XRE2_PYRFU</name>
<dbReference type="GO" id="GO:0019843">
    <property type="term" value="F:rRNA binding"/>
    <property type="evidence" value="ECO:0007669"/>
    <property type="project" value="UniProtKB-UniRule"/>
</dbReference>
<comment type="function">
    <text evidence="6">One of the primary rRNA binding proteins, it binds directly near the 3'-end of the 23S rRNA, where it nucleates assembly of the 50S subunit.</text>
</comment>
<dbReference type="AlphaFoldDB" id="A0A5C0XRE2"/>
<evidence type="ECO:0000256" key="1">
    <source>
        <dbReference type="ARBA" id="ARBA00006540"/>
    </source>
</evidence>
<evidence type="ECO:0000256" key="4">
    <source>
        <dbReference type="ARBA" id="ARBA00022980"/>
    </source>
</evidence>
<keyword evidence="3 6" id="KW-0694">RNA-binding</keyword>
<dbReference type="InterPro" id="IPR045077">
    <property type="entry name" value="L3_arc_euk"/>
</dbReference>
<gene>
    <name evidence="6" type="primary">rpl3</name>
    <name evidence="8" type="ORF">PFDSM3638_09180</name>
</gene>
<feature type="compositionally biased region" description="Polar residues" evidence="7">
    <location>
        <begin position="354"/>
        <end position="365"/>
    </location>
</feature>
<evidence type="ECO:0000313" key="8">
    <source>
        <dbReference type="EMBL" id="QEK79427.1"/>
    </source>
</evidence>
<evidence type="ECO:0000256" key="5">
    <source>
        <dbReference type="ARBA" id="ARBA00023274"/>
    </source>
</evidence>
<dbReference type="InterPro" id="IPR000597">
    <property type="entry name" value="Ribosomal_uL3"/>
</dbReference>
<comment type="similarity">
    <text evidence="1 6">Belongs to the universal ribosomal protein uL3 family.</text>
</comment>
<dbReference type="NCBIfam" id="TIGR03626">
    <property type="entry name" value="L3_arch"/>
    <property type="match status" value="1"/>
</dbReference>
<keyword evidence="2 6" id="KW-0699">rRNA-binding</keyword>
<dbReference type="GeneID" id="41713644"/>
<dbReference type="GO" id="GO:0022625">
    <property type="term" value="C:cytosolic large ribosomal subunit"/>
    <property type="evidence" value="ECO:0007669"/>
    <property type="project" value="UniProtKB-UniRule"/>
</dbReference>
<dbReference type="Pfam" id="PF00297">
    <property type="entry name" value="Ribosomal_L3"/>
    <property type="match status" value="1"/>
</dbReference>
<dbReference type="Gene3D" id="4.10.960.10">
    <property type="entry name" value="Ribosomal protein L3, domain 3"/>
    <property type="match status" value="1"/>
</dbReference>
<dbReference type="PANTHER" id="PTHR11363">
    <property type="entry name" value="60S RIBOSOMAL PROTEIN L3-RELATED"/>
    <property type="match status" value="1"/>
</dbReference>
<dbReference type="InterPro" id="IPR009000">
    <property type="entry name" value="Transl_B-barrel_sf"/>
</dbReference>
<dbReference type="OrthoDB" id="6121at2157"/>
<evidence type="ECO:0000313" key="9">
    <source>
        <dbReference type="Proteomes" id="UP000324354"/>
    </source>
</evidence>
<organism evidence="8 9">
    <name type="scientific">Pyrococcus furiosus (strain ATCC 43587 / DSM 3638 / JCM 8422 / Vc1)</name>
    <dbReference type="NCBI Taxonomy" id="186497"/>
    <lineage>
        <taxon>Archaea</taxon>
        <taxon>Methanobacteriati</taxon>
        <taxon>Methanobacteriota</taxon>
        <taxon>Thermococci</taxon>
        <taxon>Thermococcales</taxon>
        <taxon>Thermococcaceae</taxon>
        <taxon>Pyrococcus</taxon>
    </lineage>
</organism>
<dbReference type="GO" id="GO:0006412">
    <property type="term" value="P:translation"/>
    <property type="evidence" value="ECO:0007669"/>
    <property type="project" value="UniProtKB-UniRule"/>
</dbReference>
<accession>A0A5C0XRE2</accession>
<dbReference type="PANTHER" id="PTHR11363:SF5">
    <property type="entry name" value="LARGE RIBOSOMAL SUBUNIT PROTEIN UL3"/>
    <property type="match status" value="1"/>
</dbReference>
<dbReference type="InterPro" id="IPR019928">
    <property type="entry name" value="Ribosomal_uL3_arc"/>
</dbReference>
<evidence type="ECO:0000256" key="7">
    <source>
        <dbReference type="SAM" id="MobiDB-lite"/>
    </source>
</evidence>
<dbReference type="GeneID" id="13300458"/>
<dbReference type="Proteomes" id="UP000324354">
    <property type="component" value="Chromosome"/>
</dbReference>
<dbReference type="SUPFAM" id="SSF50447">
    <property type="entry name" value="Translation proteins"/>
    <property type="match status" value="1"/>
</dbReference>